<dbReference type="InterPro" id="IPR020810">
    <property type="entry name" value="Enolase_C"/>
</dbReference>
<dbReference type="SMART" id="SM01193">
    <property type="entry name" value="Enolase_N"/>
    <property type="match status" value="1"/>
</dbReference>
<comment type="similarity">
    <text evidence="2">Belongs to the enolase family.</text>
</comment>
<keyword evidence="6" id="KW-0460">Magnesium</keyword>
<evidence type="ECO:0000313" key="11">
    <source>
        <dbReference type="EMBL" id="GMA22932.1"/>
    </source>
</evidence>
<dbReference type="Gene3D" id="3.30.390.10">
    <property type="entry name" value="Enolase-like, N-terminal domain"/>
    <property type="match status" value="1"/>
</dbReference>
<name>A0ABQ6HX17_9MICO</name>
<dbReference type="SUPFAM" id="SSF54826">
    <property type="entry name" value="Enolase N-terminal domain-like"/>
    <property type="match status" value="1"/>
</dbReference>
<evidence type="ECO:0000313" key="12">
    <source>
        <dbReference type="Proteomes" id="UP001157091"/>
    </source>
</evidence>
<dbReference type="RefSeq" id="WP_284292053.1">
    <property type="nucleotide sequence ID" value="NZ_BSUK01000001.1"/>
</dbReference>
<evidence type="ECO:0000256" key="7">
    <source>
        <dbReference type="ARBA" id="ARBA00023152"/>
    </source>
</evidence>
<keyword evidence="8" id="KW-0456">Lyase</keyword>
<dbReference type="PANTHER" id="PTHR11902:SF1">
    <property type="entry name" value="ENOLASE"/>
    <property type="match status" value="1"/>
</dbReference>
<dbReference type="EC" id="4.2.1.11" evidence="3"/>
<dbReference type="Gene3D" id="3.20.20.120">
    <property type="entry name" value="Enolase-like C-terminal domain"/>
    <property type="match status" value="1"/>
</dbReference>
<dbReference type="InterPro" id="IPR029017">
    <property type="entry name" value="Enolase-like_N"/>
</dbReference>
<evidence type="ECO:0000256" key="2">
    <source>
        <dbReference type="ARBA" id="ARBA00009604"/>
    </source>
</evidence>
<dbReference type="Pfam" id="PF00113">
    <property type="entry name" value="Enolase_C"/>
    <property type="match status" value="1"/>
</dbReference>
<keyword evidence="5" id="KW-0964">Secreted</keyword>
<evidence type="ECO:0000259" key="10">
    <source>
        <dbReference type="SMART" id="SM01193"/>
    </source>
</evidence>
<evidence type="ECO:0000256" key="5">
    <source>
        <dbReference type="ARBA" id="ARBA00022525"/>
    </source>
</evidence>
<dbReference type="SUPFAM" id="SSF51604">
    <property type="entry name" value="Enolase C-terminal domain-like"/>
    <property type="match status" value="1"/>
</dbReference>
<dbReference type="Proteomes" id="UP001157091">
    <property type="component" value="Unassembled WGS sequence"/>
</dbReference>
<sequence length="369" mass="39215">MQVPQVALLRGVVRTVVDRIGPALAARTWGSIGDVDELLRELDGTDNFAGIGSNASVAVSIAAARAFAHLGGSETWRWVADALEATPRLPVPHFNVLNGGAHAPNPLAFQEFMIAPVGARTFADAVRAGAEVYAALRGRLREQGKLAGVGDEGGFAPDIDAPEEALDLLVGAIEDAGYTASRTGVAIAMDPAANGFGTRTGIYVFSGREHERDEMLDLYARLARDYPVWSLEDPFHEGDHESWRAITAHRGDEVQIVGDDLYVTSAERIDRGAKHHETNAVLIKPNQTGTVTGTFDALRAAGRHGMGSMVSHRSGETLDAFIADLVVGAGVGQLKSGAPSRGERVAKYNRVLEIEAADPSLPYGLVPRP</sequence>
<keyword evidence="12" id="KW-1185">Reference proteome</keyword>
<dbReference type="InterPro" id="IPR000941">
    <property type="entry name" value="Enolase"/>
</dbReference>
<evidence type="ECO:0000256" key="1">
    <source>
        <dbReference type="ARBA" id="ARBA00005031"/>
    </source>
</evidence>
<feature type="domain" description="Enolase N-terminal" evidence="10">
    <location>
        <begin position="4"/>
        <end position="79"/>
    </location>
</feature>
<dbReference type="Pfam" id="PF03952">
    <property type="entry name" value="Enolase_N"/>
    <property type="match status" value="1"/>
</dbReference>
<dbReference type="EMBL" id="BSUK01000001">
    <property type="protein sequence ID" value="GMA22932.1"/>
    <property type="molecule type" value="Genomic_DNA"/>
</dbReference>
<dbReference type="PRINTS" id="PR00148">
    <property type="entry name" value="ENOLASE"/>
</dbReference>
<dbReference type="SFLD" id="SFLDG00178">
    <property type="entry name" value="enolase"/>
    <property type="match status" value="1"/>
</dbReference>
<evidence type="ECO:0000256" key="3">
    <source>
        <dbReference type="ARBA" id="ARBA00012058"/>
    </source>
</evidence>
<protein>
    <recommendedName>
        <fullName evidence="4">Enolase</fullName>
        <ecNumber evidence="3">4.2.1.11</ecNumber>
    </recommendedName>
</protein>
<feature type="domain" description="Enolase C-terminal TIM barrel" evidence="9">
    <location>
        <begin position="86"/>
        <end position="364"/>
    </location>
</feature>
<evidence type="ECO:0000256" key="8">
    <source>
        <dbReference type="ARBA" id="ARBA00023239"/>
    </source>
</evidence>
<accession>A0ABQ6HX17</accession>
<gene>
    <name evidence="11" type="primary">eno_1</name>
    <name evidence="11" type="ORF">GCM10025864_06910</name>
</gene>
<dbReference type="InterPro" id="IPR036849">
    <property type="entry name" value="Enolase-like_C_sf"/>
</dbReference>
<evidence type="ECO:0000259" key="9">
    <source>
        <dbReference type="SMART" id="SM01192"/>
    </source>
</evidence>
<proteinExistence type="inferred from homology"/>
<reference evidence="12" key="1">
    <citation type="journal article" date="2019" name="Int. J. Syst. Evol. Microbiol.">
        <title>The Global Catalogue of Microorganisms (GCM) 10K type strain sequencing project: providing services to taxonomists for standard genome sequencing and annotation.</title>
        <authorList>
            <consortium name="The Broad Institute Genomics Platform"/>
            <consortium name="The Broad Institute Genome Sequencing Center for Infectious Disease"/>
            <person name="Wu L."/>
            <person name="Ma J."/>
        </authorList>
    </citation>
    <scope>NUCLEOTIDE SEQUENCE [LARGE SCALE GENOMIC DNA]</scope>
    <source>
        <strain evidence="12">NBRC 106348</strain>
    </source>
</reference>
<evidence type="ECO:0000256" key="6">
    <source>
        <dbReference type="ARBA" id="ARBA00022842"/>
    </source>
</evidence>
<comment type="caution">
    <text evidence="11">The sequence shown here is derived from an EMBL/GenBank/DDBJ whole genome shotgun (WGS) entry which is preliminary data.</text>
</comment>
<dbReference type="InterPro" id="IPR020811">
    <property type="entry name" value="Enolase_N"/>
</dbReference>
<dbReference type="PANTHER" id="PTHR11902">
    <property type="entry name" value="ENOLASE"/>
    <property type="match status" value="1"/>
</dbReference>
<organism evidence="11 12">
    <name type="scientific">Luteimicrobium album</name>
    <dbReference type="NCBI Taxonomy" id="1054550"/>
    <lineage>
        <taxon>Bacteria</taxon>
        <taxon>Bacillati</taxon>
        <taxon>Actinomycetota</taxon>
        <taxon>Actinomycetes</taxon>
        <taxon>Micrococcales</taxon>
        <taxon>Luteimicrobium</taxon>
    </lineage>
</organism>
<evidence type="ECO:0000256" key="4">
    <source>
        <dbReference type="ARBA" id="ARBA00017068"/>
    </source>
</evidence>
<comment type="pathway">
    <text evidence="1">Carbohydrate degradation; glycolysis; pyruvate from D-glyceraldehyde 3-phosphate: step 4/5.</text>
</comment>
<dbReference type="SFLD" id="SFLDS00001">
    <property type="entry name" value="Enolase"/>
    <property type="match status" value="1"/>
</dbReference>
<dbReference type="SMART" id="SM01192">
    <property type="entry name" value="Enolase_C"/>
    <property type="match status" value="1"/>
</dbReference>
<keyword evidence="7" id="KW-0324">Glycolysis</keyword>